<evidence type="ECO:0000313" key="1">
    <source>
        <dbReference type="EMBL" id="XFO66330.1"/>
    </source>
</evidence>
<evidence type="ECO:0000313" key="2">
    <source>
        <dbReference type="Proteomes" id="UP000216752"/>
    </source>
</evidence>
<accession>A0ABZ3IL54</accession>
<dbReference type="EMBL" id="CP155573">
    <property type="protein sequence ID" value="XFO66330.1"/>
    <property type="molecule type" value="Genomic_DNA"/>
</dbReference>
<reference evidence="1" key="1">
    <citation type="submission" date="2024-05" db="EMBL/GenBank/DDBJ databases">
        <title>Isolation and characterization of Sporomusa carbonis sp. nov., a carboxydotrophic hydrogenogen in the genus of Sporomusa isolated from a charcoal burning pile.</title>
        <authorList>
            <person name="Boeer T."/>
            <person name="Rosenbaum F."/>
            <person name="Eysell L."/>
            <person name="Mueller V."/>
            <person name="Daniel R."/>
            <person name="Poehlein A."/>
        </authorList>
    </citation>
    <scope>NUCLEOTIDE SEQUENCE [LARGE SCALE GENOMIC DNA]</scope>
    <source>
        <strain evidence="1">DSM 10669</strain>
    </source>
</reference>
<dbReference type="Proteomes" id="UP000216752">
    <property type="component" value="Chromosome"/>
</dbReference>
<sequence>MYNCMNKDRYPHSSASTVVVFVSYFYNLEGKFKVLSTKSHTGIIYIIS</sequence>
<gene>
    <name evidence="1" type="ORF">SPSIL_024800</name>
</gene>
<organism evidence="1 2">
    <name type="scientific">Sporomusa silvacetica DSM 10669</name>
    <dbReference type="NCBI Taxonomy" id="1123289"/>
    <lineage>
        <taxon>Bacteria</taxon>
        <taxon>Bacillati</taxon>
        <taxon>Bacillota</taxon>
        <taxon>Negativicutes</taxon>
        <taxon>Selenomonadales</taxon>
        <taxon>Sporomusaceae</taxon>
        <taxon>Sporomusa</taxon>
    </lineage>
</organism>
<protein>
    <submittedName>
        <fullName evidence="1">Uncharacterized protein</fullName>
    </submittedName>
</protein>
<keyword evidence="2" id="KW-1185">Reference proteome</keyword>
<name>A0ABZ3IL54_9FIRM</name>
<proteinExistence type="predicted"/>